<name>A0A7W5FM73_9BACL</name>
<keyword evidence="1" id="KW-0812">Transmembrane</keyword>
<dbReference type="Proteomes" id="UP000570361">
    <property type="component" value="Unassembled WGS sequence"/>
</dbReference>
<evidence type="ECO:0000313" key="3">
    <source>
        <dbReference type="Proteomes" id="UP000570361"/>
    </source>
</evidence>
<reference evidence="2 3" key="1">
    <citation type="submission" date="2020-08" db="EMBL/GenBank/DDBJ databases">
        <title>Genomic Encyclopedia of Type Strains, Phase III (KMG-III): the genomes of soil and plant-associated and newly described type strains.</title>
        <authorList>
            <person name="Whitman W."/>
        </authorList>
    </citation>
    <scope>NUCLEOTIDE SEQUENCE [LARGE SCALE GENOMIC DNA]</scope>
    <source>
        <strain evidence="2 3">CECT 5862</strain>
    </source>
</reference>
<protein>
    <recommendedName>
        <fullName evidence="4">DUF2663 family protein</fullName>
    </recommendedName>
</protein>
<feature type="transmembrane region" description="Helical" evidence="1">
    <location>
        <begin position="70"/>
        <end position="93"/>
    </location>
</feature>
<feature type="transmembrane region" description="Helical" evidence="1">
    <location>
        <begin position="37"/>
        <end position="58"/>
    </location>
</feature>
<accession>A0A7W5FM73</accession>
<sequence length="150" mass="16938">MPSIREQIEALPIAEDAKGVIHEVIKRKGKVDGLKRMQILLAIINSGVAIIILVWLYKLSLVSNVNVFELISYLGSSTASTFFLLVAISSFIYSGHVTKEHKKEKQKYDDLRREAITYLRARWDIGEGSLLRDRISSILDQGGINLIFYS</sequence>
<evidence type="ECO:0008006" key="4">
    <source>
        <dbReference type="Google" id="ProtNLM"/>
    </source>
</evidence>
<keyword evidence="1" id="KW-1133">Transmembrane helix</keyword>
<organism evidence="2 3">
    <name type="scientific">Paenibacillus phyllosphaerae</name>
    <dbReference type="NCBI Taxonomy" id="274593"/>
    <lineage>
        <taxon>Bacteria</taxon>
        <taxon>Bacillati</taxon>
        <taxon>Bacillota</taxon>
        <taxon>Bacilli</taxon>
        <taxon>Bacillales</taxon>
        <taxon>Paenibacillaceae</taxon>
        <taxon>Paenibacillus</taxon>
    </lineage>
</organism>
<dbReference type="InterPro" id="IPR020210">
    <property type="entry name" value="Uncharacterised_YpbF_TM"/>
</dbReference>
<evidence type="ECO:0000256" key="1">
    <source>
        <dbReference type="SAM" id="Phobius"/>
    </source>
</evidence>
<evidence type="ECO:0000313" key="2">
    <source>
        <dbReference type="EMBL" id="MBB3109990.1"/>
    </source>
</evidence>
<keyword evidence="3" id="KW-1185">Reference proteome</keyword>
<proteinExistence type="predicted"/>
<dbReference type="EMBL" id="JACHXK010000003">
    <property type="protein sequence ID" value="MBB3109990.1"/>
    <property type="molecule type" value="Genomic_DNA"/>
</dbReference>
<dbReference type="Pfam" id="PF10864">
    <property type="entry name" value="DUF2663"/>
    <property type="match status" value="1"/>
</dbReference>
<comment type="caution">
    <text evidence="2">The sequence shown here is derived from an EMBL/GenBank/DDBJ whole genome shotgun (WGS) entry which is preliminary data.</text>
</comment>
<dbReference type="AlphaFoldDB" id="A0A7W5FM73"/>
<gene>
    <name evidence="2" type="ORF">FHS18_002053</name>
</gene>
<dbReference type="RefSeq" id="WP_183599569.1">
    <property type="nucleotide sequence ID" value="NZ_JACHXK010000003.1"/>
</dbReference>
<keyword evidence="1" id="KW-0472">Membrane</keyword>